<evidence type="ECO:0008006" key="4">
    <source>
        <dbReference type="Google" id="ProtNLM"/>
    </source>
</evidence>
<gene>
    <name evidence="2" type="ORF">A2538_02880</name>
</gene>
<keyword evidence="1" id="KW-0472">Membrane</keyword>
<reference evidence="2 3" key="1">
    <citation type="journal article" date="2016" name="Nat. Commun.">
        <title>Thousands of microbial genomes shed light on interconnected biogeochemical processes in an aquifer system.</title>
        <authorList>
            <person name="Anantharaman K."/>
            <person name="Brown C.T."/>
            <person name="Hug L.A."/>
            <person name="Sharon I."/>
            <person name="Castelle C.J."/>
            <person name="Probst A.J."/>
            <person name="Thomas B.C."/>
            <person name="Singh A."/>
            <person name="Wilkins M.J."/>
            <person name="Karaoz U."/>
            <person name="Brodie E.L."/>
            <person name="Williams K.H."/>
            <person name="Hubbard S.S."/>
            <person name="Banfield J.F."/>
        </authorList>
    </citation>
    <scope>NUCLEOTIDE SEQUENCE [LARGE SCALE GENOMIC DNA]</scope>
</reference>
<keyword evidence="1" id="KW-0812">Transmembrane</keyword>
<dbReference type="STRING" id="1798709.A2538_02880"/>
<evidence type="ECO:0000256" key="1">
    <source>
        <dbReference type="SAM" id="Phobius"/>
    </source>
</evidence>
<proteinExistence type="predicted"/>
<dbReference type="EMBL" id="MFRE01000017">
    <property type="protein sequence ID" value="OGH93881.1"/>
    <property type="molecule type" value="Genomic_DNA"/>
</dbReference>
<evidence type="ECO:0000313" key="3">
    <source>
        <dbReference type="Proteomes" id="UP000178254"/>
    </source>
</evidence>
<protein>
    <recommendedName>
        <fullName evidence="4">DUF3267 domain-containing protein</fullName>
    </recommendedName>
</protein>
<name>A0A1F6PCJ7_9BACT</name>
<dbReference type="Proteomes" id="UP000178254">
    <property type="component" value="Unassembled WGS sequence"/>
</dbReference>
<evidence type="ECO:0000313" key="2">
    <source>
        <dbReference type="EMBL" id="OGH93881.1"/>
    </source>
</evidence>
<organism evidence="2 3">
    <name type="scientific">Candidatus Magasanikbacteria bacterium RIFOXYD2_FULL_41_14</name>
    <dbReference type="NCBI Taxonomy" id="1798709"/>
    <lineage>
        <taxon>Bacteria</taxon>
        <taxon>Candidatus Magasanikiibacteriota</taxon>
    </lineage>
</organism>
<feature type="transmembrane region" description="Helical" evidence="1">
    <location>
        <begin position="87"/>
        <end position="105"/>
    </location>
</feature>
<sequence length="165" mass="19317">MFFYYFYNLLTAPGVMMHELAHAFFCLTAGVKIHKIKLFQFGKLAGYVVHDEPQKFWQGFLVSFGPLIINTIFTLFAFSQWHESFNAWQPWVFIWLGFAAGMHAIPSTEDAKSLFGLANRRILRNPLVLIGYPFVLILYILNFLKKFHFAIIYVGVLFWLGRFYL</sequence>
<feature type="transmembrane region" description="Helical" evidence="1">
    <location>
        <begin position="147"/>
        <end position="164"/>
    </location>
</feature>
<dbReference type="AlphaFoldDB" id="A0A1F6PCJ7"/>
<comment type="caution">
    <text evidence="2">The sequence shown here is derived from an EMBL/GenBank/DDBJ whole genome shotgun (WGS) entry which is preliminary data.</text>
</comment>
<feature type="transmembrane region" description="Helical" evidence="1">
    <location>
        <begin position="125"/>
        <end position="141"/>
    </location>
</feature>
<keyword evidence="1" id="KW-1133">Transmembrane helix</keyword>
<feature type="transmembrane region" description="Helical" evidence="1">
    <location>
        <begin position="60"/>
        <end position="81"/>
    </location>
</feature>
<accession>A0A1F6PCJ7</accession>